<dbReference type="EMBL" id="FNNO01000012">
    <property type="protein sequence ID" value="SDX25931.1"/>
    <property type="molecule type" value="Genomic_DNA"/>
</dbReference>
<keyword evidence="6 7" id="KW-0472">Membrane</keyword>
<feature type="transmembrane region" description="Helical" evidence="7">
    <location>
        <begin position="111"/>
        <end position="127"/>
    </location>
</feature>
<dbReference type="RefSeq" id="WP_092724612.1">
    <property type="nucleotide sequence ID" value="NZ_FNNO01000012.1"/>
</dbReference>
<dbReference type="GO" id="GO:0005886">
    <property type="term" value="C:plasma membrane"/>
    <property type="evidence" value="ECO:0007669"/>
    <property type="project" value="UniProtKB-SubCell"/>
</dbReference>
<dbReference type="AlphaFoldDB" id="A0A8X8IG78"/>
<sequence length="144" mass="16187">MNLLHRLDTPRDSRMVFALLLLRCALGILLWFKGLSFISHTPDLEALIGTSRFADQSHWIAGYVTWSHFFGGMMILLGLFTSFAIIVQLPVLIGAVFFVHAAHGIMGIDTQPVLSILVLVLMIFYLVKGPGPHSMDWHIKRMLL</sequence>
<feature type="transmembrane region" description="Helical" evidence="7">
    <location>
        <begin position="73"/>
        <end position="99"/>
    </location>
</feature>
<feature type="transmembrane region" description="Helical" evidence="7">
    <location>
        <begin position="15"/>
        <end position="32"/>
    </location>
</feature>
<comment type="caution">
    <text evidence="8">The sequence shown here is derived from an EMBL/GenBank/DDBJ whole genome shotgun (WGS) entry which is preliminary data.</text>
</comment>
<keyword evidence="9" id="KW-1185">Reference proteome</keyword>
<comment type="similarity">
    <text evidence="2">Belongs to the DoxX family.</text>
</comment>
<comment type="subcellular location">
    <subcellularLocation>
        <location evidence="1">Cell membrane</location>
        <topology evidence="1">Multi-pass membrane protein</topology>
    </subcellularLocation>
</comment>
<gene>
    <name evidence="8" type="ORF">SAMN05444410_11210</name>
</gene>
<reference evidence="8 9" key="1">
    <citation type="submission" date="2016-10" db="EMBL/GenBank/DDBJ databases">
        <authorList>
            <person name="Varghese N."/>
            <person name="Submissions S."/>
        </authorList>
    </citation>
    <scope>NUCLEOTIDE SEQUENCE [LARGE SCALE GENOMIC DNA]</scope>
    <source>
        <strain evidence="8 9">DSM 25353</strain>
    </source>
</reference>
<evidence type="ECO:0000256" key="7">
    <source>
        <dbReference type="SAM" id="Phobius"/>
    </source>
</evidence>
<evidence type="ECO:0000313" key="8">
    <source>
        <dbReference type="EMBL" id="SDX25931.1"/>
    </source>
</evidence>
<evidence type="ECO:0000256" key="5">
    <source>
        <dbReference type="ARBA" id="ARBA00022989"/>
    </source>
</evidence>
<dbReference type="InterPro" id="IPR032808">
    <property type="entry name" value="DoxX"/>
</dbReference>
<dbReference type="Proteomes" id="UP000198711">
    <property type="component" value="Unassembled WGS sequence"/>
</dbReference>
<evidence type="ECO:0000256" key="3">
    <source>
        <dbReference type="ARBA" id="ARBA00022475"/>
    </source>
</evidence>
<proteinExistence type="inferred from homology"/>
<dbReference type="PANTHER" id="PTHR33452">
    <property type="entry name" value="OXIDOREDUCTASE CATD-RELATED"/>
    <property type="match status" value="1"/>
</dbReference>
<keyword evidence="3" id="KW-1003">Cell membrane</keyword>
<evidence type="ECO:0000256" key="6">
    <source>
        <dbReference type="ARBA" id="ARBA00023136"/>
    </source>
</evidence>
<keyword evidence="4 7" id="KW-0812">Transmembrane</keyword>
<dbReference type="InterPro" id="IPR051907">
    <property type="entry name" value="DoxX-like_oxidoreductase"/>
</dbReference>
<evidence type="ECO:0000256" key="2">
    <source>
        <dbReference type="ARBA" id="ARBA00006679"/>
    </source>
</evidence>
<keyword evidence="5 7" id="KW-1133">Transmembrane helix</keyword>
<evidence type="ECO:0000256" key="4">
    <source>
        <dbReference type="ARBA" id="ARBA00022692"/>
    </source>
</evidence>
<evidence type="ECO:0000256" key="1">
    <source>
        <dbReference type="ARBA" id="ARBA00004651"/>
    </source>
</evidence>
<name>A0A8X8IG78_9BACT</name>
<protein>
    <submittedName>
        <fullName evidence="8">Uncharacterized membrane protein YphA, DoxX/SURF4 family</fullName>
    </submittedName>
</protein>
<organism evidence="8 9">
    <name type="scientific">Hydrobacter penzbergensis</name>
    <dbReference type="NCBI Taxonomy" id="1235997"/>
    <lineage>
        <taxon>Bacteria</taxon>
        <taxon>Pseudomonadati</taxon>
        <taxon>Bacteroidota</taxon>
        <taxon>Chitinophagia</taxon>
        <taxon>Chitinophagales</taxon>
        <taxon>Chitinophagaceae</taxon>
        <taxon>Hydrobacter</taxon>
    </lineage>
</organism>
<accession>A0A8X8IG78</accession>
<dbReference type="PANTHER" id="PTHR33452:SF1">
    <property type="entry name" value="INNER MEMBRANE PROTEIN YPHA-RELATED"/>
    <property type="match status" value="1"/>
</dbReference>
<evidence type="ECO:0000313" key="9">
    <source>
        <dbReference type="Proteomes" id="UP000198711"/>
    </source>
</evidence>
<dbReference type="Pfam" id="PF07681">
    <property type="entry name" value="DoxX"/>
    <property type="match status" value="1"/>
</dbReference>